<protein>
    <submittedName>
        <fullName evidence="1">Uncharacterized protein</fullName>
    </submittedName>
</protein>
<sequence length="225" mass="26025">MDEISIKTVQIGMGIAKTFGVAIKKTVYLSRLSRFEAFIEALEVSIEYISEVELSDLHNFIEDLRTRQLIVERAESIISTDSKLIYIMHALLLCRQKDVWCGENIEKRLIMMMDGLYDEHLEILDKCFQCKKVRNDISPYELRRYNENENLKFFNGEDIGRVVTVINDLIRKGVFIPDVTTSTSTYASASPQWQVDFGISDEARALRSLYYKAKLITEWVSSKTL</sequence>
<dbReference type="EMBL" id="FQVF01000020">
    <property type="protein sequence ID" value="SHG33420.1"/>
    <property type="molecule type" value="Genomic_DNA"/>
</dbReference>
<dbReference type="Proteomes" id="UP000184517">
    <property type="component" value="Unassembled WGS sequence"/>
</dbReference>
<organism evidence="1 2">
    <name type="scientific">Marinomonas polaris DSM 16579</name>
    <dbReference type="NCBI Taxonomy" id="1122206"/>
    <lineage>
        <taxon>Bacteria</taxon>
        <taxon>Pseudomonadati</taxon>
        <taxon>Pseudomonadota</taxon>
        <taxon>Gammaproteobacteria</taxon>
        <taxon>Oceanospirillales</taxon>
        <taxon>Oceanospirillaceae</taxon>
        <taxon>Marinomonas</taxon>
    </lineage>
</organism>
<evidence type="ECO:0000313" key="1">
    <source>
        <dbReference type="EMBL" id="SHG33420.1"/>
    </source>
</evidence>
<dbReference type="STRING" id="1122206.SAMN02745753_03713"/>
<evidence type="ECO:0000313" key="2">
    <source>
        <dbReference type="Proteomes" id="UP000184517"/>
    </source>
</evidence>
<gene>
    <name evidence="1" type="ORF">SAMN02745753_03713</name>
</gene>
<dbReference type="AlphaFoldDB" id="A0A1M5IZM3"/>
<name>A0A1M5IZM3_9GAMM</name>
<reference evidence="2" key="1">
    <citation type="submission" date="2016-11" db="EMBL/GenBank/DDBJ databases">
        <authorList>
            <person name="Varghese N."/>
            <person name="Submissions S."/>
        </authorList>
    </citation>
    <scope>NUCLEOTIDE SEQUENCE [LARGE SCALE GENOMIC DNA]</scope>
    <source>
        <strain evidence="2">DSM 16579</strain>
    </source>
</reference>
<dbReference type="RefSeq" id="WP_072841154.1">
    <property type="nucleotide sequence ID" value="NZ_FQVF01000020.1"/>
</dbReference>
<keyword evidence="2" id="KW-1185">Reference proteome</keyword>
<proteinExistence type="predicted"/>
<accession>A0A1M5IZM3</accession>